<dbReference type="EMBL" id="MN740233">
    <property type="protein sequence ID" value="QHT95030.1"/>
    <property type="molecule type" value="Genomic_DNA"/>
</dbReference>
<accession>A0A6C0IR38</accession>
<feature type="compositionally biased region" description="Basic and acidic residues" evidence="2">
    <location>
        <begin position="207"/>
        <end position="232"/>
    </location>
</feature>
<keyword evidence="1" id="KW-0175">Coiled coil</keyword>
<sequence>MSSKKAKEAMKILGLTNIEVNDEDLDEHMEMLENMVWNPETETYEKTEEISLIPNTFGSMANSDSSSSLELLTEEDDDDVRSRRSSFSSDGYVSSGYGSDKERHIPDTSAWHARNAAIDDANERHNMRRNLSQAEANQRWHNHDDGIFSDSEDQRAYDDDTNEAYAQMEEEEEEKKKLAAKKTAAKKTANVDELAGSLSTMTVSASKKGDKFTTRRLKDGNTDIKGKNDKWLRYKQNKRTGELSKVNPKNYTTEGDKVFKSIKEKNSKKGGRKSRRKRKKKTRKKKGGKKKKSRRKRKKKRKTRR</sequence>
<reference evidence="3" key="1">
    <citation type="journal article" date="2020" name="Nature">
        <title>Giant virus diversity and host interactions through global metagenomics.</title>
        <authorList>
            <person name="Schulz F."/>
            <person name="Roux S."/>
            <person name="Paez-Espino D."/>
            <person name="Jungbluth S."/>
            <person name="Walsh D.A."/>
            <person name="Denef V.J."/>
            <person name="McMahon K.D."/>
            <person name="Konstantinidis K.T."/>
            <person name="Eloe-Fadrosh E.A."/>
            <person name="Kyrpides N.C."/>
            <person name="Woyke T."/>
        </authorList>
    </citation>
    <scope>NUCLEOTIDE SEQUENCE</scope>
    <source>
        <strain evidence="3">GVMAG-M-3300024261-37</strain>
    </source>
</reference>
<feature type="compositionally biased region" description="Basic residues" evidence="2">
    <location>
        <begin position="268"/>
        <end position="305"/>
    </location>
</feature>
<evidence type="ECO:0000256" key="2">
    <source>
        <dbReference type="SAM" id="MobiDB-lite"/>
    </source>
</evidence>
<feature type="region of interest" description="Disordered" evidence="2">
    <location>
        <begin position="56"/>
        <end position="104"/>
    </location>
</feature>
<feature type="compositionally biased region" description="Low complexity" evidence="2">
    <location>
        <begin position="85"/>
        <end position="98"/>
    </location>
</feature>
<evidence type="ECO:0000313" key="3">
    <source>
        <dbReference type="EMBL" id="QHT95030.1"/>
    </source>
</evidence>
<dbReference type="AlphaFoldDB" id="A0A6C0IR38"/>
<feature type="coiled-coil region" evidence="1">
    <location>
        <begin position="161"/>
        <end position="188"/>
    </location>
</feature>
<feature type="region of interest" description="Disordered" evidence="2">
    <location>
        <begin position="200"/>
        <end position="305"/>
    </location>
</feature>
<evidence type="ECO:0000256" key="1">
    <source>
        <dbReference type="SAM" id="Coils"/>
    </source>
</evidence>
<protein>
    <submittedName>
        <fullName evidence="3">Uncharacterized protein</fullName>
    </submittedName>
</protein>
<proteinExistence type="predicted"/>
<name>A0A6C0IR38_9ZZZZ</name>
<organism evidence="3">
    <name type="scientific">viral metagenome</name>
    <dbReference type="NCBI Taxonomy" id="1070528"/>
    <lineage>
        <taxon>unclassified sequences</taxon>
        <taxon>metagenomes</taxon>
        <taxon>organismal metagenomes</taxon>
    </lineage>
</organism>
<feature type="compositionally biased region" description="Basic and acidic residues" evidence="2">
    <location>
        <begin position="254"/>
        <end position="267"/>
    </location>
</feature>